<feature type="non-terminal residue" evidence="2">
    <location>
        <position position="1"/>
    </location>
</feature>
<evidence type="ECO:0000259" key="1">
    <source>
        <dbReference type="Pfam" id="PF00078"/>
    </source>
</evidence>
<dbReference type="CDD" id="cd01647">
    <property type="entry name" value="RT_LTR"/>
    <property type="match status" value="1"/>
</dbReference>
<dbReference type="Gene3D" id="3.10.10.10">
    <property type="entry name" value="HIV Type 1 Reverse Transcriptase, subunit A, domain 1"/>
    <property type="match status" value="1"/>
</dbReference>
<reference evidence="2" key="1">
    <citation type="submission" date="2018-05" db="EMBL/GenBank/DDBJ databases">
        <title>Draft genome of Mucuna pruriens seed.</title>
        <authorList>
            <person name="Nnadi N.E."/>
            <person name="Vos R."/>
            <person name="Hasami M.H."/>
            <person name="Devisetty U.K."/>
            <person name="Aguiy J.C."/>
        </authorList>
    </citation>
    <scope>NUCLEOTIDE SEQUENCE [LARGE SCALE GENOMIC DNA]</scope>
    <source>
        <strain evidence="2">JCA_2017</strain>
    </source>
</reference>
<dbReference type="Pfam" id="PF00078">
    <property type="entry name" value="RVT_1"/>
    <property type="match status" value="1"/>
</dbReference>
<dbReference type="Proteomes" id="UP000257109">
    <property type="component" value="Unassembled WGS sequence"/>
</dbReference>
<dbReference type="InterPro" id="IPR043502">
    <property type="entry name" value="DNA/RNA_pol_sf"/>
</dbReference>
<dbReference type="InterPro" id="IPR050951">
    <property type="entry name" value="Retrovirus_Pol_polyprotein"/>
</dbReference>
<dbReference type="InterPro" id="IPR000477">
    <property type="entry name" value="RT_dom"/>
</dbReference>
<dbReference type="AlphaFoldDB" id="A0A371H0A1"/>
<evidence type="ECO:0000313" key="2">
    <source>
        <dbReference type="EMBL" id="RDX96232.1"/>
    </source>
</evidence>
<dbReference type="SUPFAM" id="SSF56672">
    <property type="entry name" value="DNA/RNA polymerases"/>
    <property type="match status" value="1"/>
</dbReference>
<dbReference type="EMBL" id="QJKJ01003938">
    <property type="protein sequence ID" value="RDX96232.1"/>
    <property type="molecule type" value="Genomic_DNA"/>
</dbReference>
<name>A0A371H0A1_MUCPR</name>
<dbReference type="PANTHER" id="PTHR37984:SF5">
    <property type="entry name" value="PROTEIN NYNRIN-LIKE"/>
    <property type="match status" value="1"/>
</dbReference>
<keyword evidence="3" id="KW-1185">Reference proteome</keyword>
<protein>
    <submittedName>
        <fullName evidence="2">Retrovirus-related Pol polyprotein from transposon 17.6</fullName>
    </submittedName>
</protein>
<dbReference type="PANTHER" id="PTHR37984">
    <property type="entry name" value="PROTEIN CBG26694"/>
    <property type="match status" value="1"/>
</dbReference>
<comment type="caution">
    <text evidence="2">The sequence shown here is derived from an EMBL/GenBank/DDBJ whole genome shotgun (WGS) entry which is preliminary data.</text>
</comment>
<dbReference type="Gene3D" id="3.30.70.270">
    <property type="match status" value="2"/>
</dbReference>
<feature type="domain" description="Reverse transcriptase" evidence="1">
    <location>
        <begin position="3"/>
        <end position="134"/>
    </location>
</feature>
<organism evidence="2 3">
    <name type="scientific">Mucuna pruriens</name>
    <name type="common">Velvet bean</name>
    <name type="synonym">Dolichos pruriens</name>
    <dbReference type="NCBI Taxonomy" id="157652"/>
    <lineage>
        <taxon>Eukaryota</taxon>
        <taxon>Viridiplantae</taxon>
        <taxon>Streptophyta</taxon>
        <taxon>Embryophyta</taxon>
        <taxon>Tracheophyta</taxon>
        <taxon>Spermatophyta</taxon>
        <taxon>Magnoliopsida</taxon>
        <taxon>eudicotyledons</taxon>
        <taxon>Gunneridae</taxon>
        <taxon>Pentapetalae</taxon>
        <taxon>rosids</taxon>
        <taxon>fabids</taxon>
        <taxon>Fabales</taxon>
        <taxon>Fabaceae</taxon>
        <taxon>Papilionoideae</taxon>
        <taxon>50 kb inversion clade</taxon>
        <taxon>NPAAA clade</taxon>
        <taxon>indigoferoid/millettioid clade</taxon>
        <taxon>Phaseoleae</taxon>
        <taxon>Mucuna</taxon>
    </lineage>
</organism>
<proteinExistence type="predicted"/>
<accession>A0A371H0A1</accession>
<dbReference type="InterPro" id="IPR043128">
    <property type="entry name" value="Rev_trsase/Diguanyl_cyclase"/>
</dbReference>
<gene>
    <name evidence="2" type="primary">pol</name>
    <name evidence="2" type="ORF">CR513_21140</name>
</gene>
<dbReference type="OrthoDB" id="529980at2759"/>
<evidence type="ECO:0000313" key="3">
    <source>
        <dbReference type="Proteomes" id="UP000257109"/>
    </source>
</evidence>
<sequence length="179" mass="21424">MYTDYRALNNITIRYKHPITYLDDLLHELHAYKLFSKIDLKSRYHQIRVRDGDEWKMTFKSKFGLYEWLLMPFGLSKNINTFILIGKCVVVYFDDILIYSTCLDDHLLHVRSVLEILRKEILFAKVDEEKVKVIQDWPTHKTVGELRSFHGLASFYRRFVKEFSTIAALLNEIIKKCWI</sequence>